<reference evidence="2 3" key="1">
    <citation type="submission" date="2014-06" db="EMBL/GenBank/DDBJ databases">
        <authorList>
            <person name="Le Roux F."/>
        </authorList>
    </citation>
    <scope>NUCLEOTIDE SEQUENCE [LARGE SCALE GENOMIC DNA]</scope>
    <source>
        <strain evidence="2 3">J2-31</strain>
    </source>
</reference>
<gene>
    <name evidence="2" type="ORF">VCR31J2_1270812</name>
</gene>
<feature type="compositionally biased region" description="Polar residues" evidence="1">
    <location>
        <begin position="29"/>
        <end position="45"/>
    </location>
</feature>
<feature type="compositionally biased region" description="Basic and acidic residues" evidence="1">
    <location>
        <begin position="17"/>
        <end position="28"/>
    </location>
</feature>
<feature type="region of interest" description="Disordered" evidence="1">
    <location>
        <begin position="17"/>
        <end position="54"/>
    </location>
</feature>
<name>A0AA86X026_9VIBR</name>
<evidence type="ECO:0000313" key="3">
    <source>
        <dbReference type="Proteomes" id="UP000041625"/>
    </source>
</evidence>
<dbReference type="EMBL" id="CCKJ01000032">
    <property type="protein sequence ID" value="CDT64960.1"/>
    <property type="molecule type" value="Genomic_DNA"/>
</dbReference>
<proteinExistence type="predicted"/>
<organism evidence="2 3">
    <name type="scientific">Vibrio coralliirubri</name>
    <dbReference type="NCBI Taxonomy" id="1516159"/>
    <lineage>
        <taxon>Bacteria</taxon>
        <taxon>Pseudomonadati</taxon>
        <taxon>Pseudomonadota</taxon>
        <taxon>Gammaproteobacteria</taxon>
        <taxon>Vibrionales</taxon>
        <taxon>Vibrionaceae</taxon>
        <taxon>Vibrio</taxon>
    </lineage>
</organism>
<protein>
    <submittedName>
        <fullName evidence="2">Uncharacterized protein</fullName>
    </submittedName>
</protein>
<dbReference type="AlphaFoldDB" id="A0AA86X026"/>
<keyword evidence="3" id="KW-1185">Reference proteome</keyword>
<dbReference type="Proteomes" id="UP000041625">
    <property type="component" value="Unassembled WGS sequence"/>
</dbReference>
<evidence type="ECO:0000313" key="2">
    <source>
        <dbReference type="EMBL" id="CDT64960.1"/>
    </source>
</evidence>
<comment type="caution">
    <text evidence="2">The sequence shown here is derived from an EMBL/GenBank/DDBJ whole genome shotgun (WGS) entry which is preliminary data.</text>
</comment>
<sequence>MKQYELKIADITNESRRSGDTLEKRQEINSRSCTRNVNQQVPQKTIDSELRIKK</sequence>
<accession>A0AA86X026</accession>
<evidence type="ECO:0000256" key="1">
    <source>
        <dbReference type="SAM" id="MobiDB-lite"/>
    </source>
</evidence>